<evidence type="ECO:0000313" key="2">
    <source>
        <dbReference type="EMBL" id="SHF04200.1"/>
    </source>
</evidence>
<evidence type="ECO:0000256" key="1">
    <source>
        <dbReference type="SAM" id="Phobius"/>
    </source>
</evidence>
<reference evidence="2 3" key="1">
    <citation type="submission" date="2016-11" db="EMBL/GenBank/DDBJ databases">
        <authorList>
            <person name="Jaros S."/>
            <person name="Januszkiewicz K."/>
            <person name="Wedrychowicz H."/>
        </authorList>
    </citation>
    <scope>NUCLEOTIDE SEQUENCE [LARGE SCALE GENOMIC DNA]</scope>
    <source>
        <strain evidence="2 3">DSM 25661</strain>
    </source>
</reference>
<proteinExistence type="predicted"/>
<dbReference type="AlphaFoldDB" id="A0A1M4YEN1"/>
<keyword evidence="3" id="KW-1185">Reference proteome</keyword>
<keyword evidence="1" id="KW-1133">Transmembrane helix</keyword>
<feature type="transmembrane region" description="Helical" evidence="1">
    <location>
        <begin position="59"/>
        <end position="78"/>
    </location>
</feature>
<gene>
    <name evidence="2" type="ORF">SAMN05444278_1273</name>
</gene>
<evidence type="ECO:0000313" key="3">
    <source>
        <dbReference type="Proteomes" id="UP000184462"/>
    </source>
</evidence>
<dbReference type="RefSeq" id="WP_083574531.1">
    <property type="nucleotide sequence ID" value="NZ_FQTW01000027.1"/>
</dbReference>
<sequence>MEAEKSQCLTSHIAYGWGLGEYKIYCIFRKINPQLKSLFANHRHKPYARNVANKLKKKCMNRIIIGLILVISSLQLTFGQNLQEGQKRWNSDQKLTIEDFKIKISDENNDVVFSQFMISQAIGGFDFMKRNLNQKIENIFLGNASWIDTTKVADIQKQIDFQQMQFDLAEIHARKFRKRALENKGQIAKGFDIINQINNDIMTEFSKSRLELIKETEGGRNDEKIEEWKEKIATELKELYEFRYENKKKIKLNK</sequence>
<name>A0A1M4YEN1_9FLAO</name>
<organism evidence="2 3">
    <name type="scientific">Psychroflexus salarius</name>
    <dbReference type="NCBI Taxonomy" id="1155689"/>
    <lineage>
        <taxon>Bacteria</taxon>
        <taxon>Pseudomonadati</taxon>
        <taxon>Bacteroidota</taxon>
        <taxon>Flavobacteriia</taxon>
        <taxon>Flavobacteriales</taxon>
        <taxon>Flavobacteriaceae</taxon>
        <taxon>Psychroflexus</taxon>
    </lineage>
</organism>
<accession>A0A1M4YEN1</accession>
<dbReference type="OrthoDB" id="1121656at2"/>
<dbReference type="EMBL" id="FQTW01000027">
    <property type="protein sequence ID" value="SHF04200.1"/>
    <property type="molecule type" value="Genomic_DNA"/>
</dbReference>
<keyword evidence="1" id="KW-0472">Membrane</keyword>
<protein>
    <submittedName>
        <fullName evidence="2">Uncharacterized protein</fullName>
    </submittedName>
</protein>
<dbReference type="STRING" id="1155689.SAMN05444278_1273"/>
<dbReference type="Proteomes" id="UP000184462">
    <property type="component" value="Unassembled WGS sequence"/>
</dbReference>
<keyword evidence="1" id="KW-0812">Transmembrane</keyword>